<protein>
    <submittedName>
        <fullName evidence="2">MBL fold metallo-hydrolase</fullName>
    </submittedName>
</protein>
<feature type="domain" description="Metallo-beta-lactamase" evidence="1">
    <location>
        <begin position="22"/>
        <end position="220"/>
    </location>
</feature>
<proteinExistence type="predicted"/>
<evidence type="ECO:0000313" key="2">
    <source>
        <dbReference type="EMBL" id="MDR4326987.1"/>
    </source>
</evidence>
<evidence type="ECO:0000259" key="1">
    <source>
        <dbReference type="SMART" id="SM00849"/>
    </source>
</evidence>
<sequence>MQKLKRISNRVLYLPPYQETDRPILAAVKGEEKTLLIDAGNSSKHARLFLEQLDTYDIKGEWLILTHSDWDHIFGMHEMQMPIISHYKTYNKIKQLQNLSWEDKYLDQRVKEGLEIPFCADAIKKELGNQREIILPLPDITFDKKMTLNLGGVTCAIEHVGGDHADDSTVIYIQEEKVLFLGDCMYANLYSKKWSYTIENTLQLIEQIEKYDAEIFVLSHHEAPLTKEEFQLELKFLKTTALLTKKYEGSSEAIVKEMSKSLQRSLTEDEIETITFFVNGFSE</sequence>
<dbReference type="Pfam" id="PF00753">
    <property type="entry name" value="Lactamase_B"/>
    <property type="match status" value="1"/>
</dbReference>
<dbReference type="SUPFAM" id="SSF56281">
    <property type="entry name" value="Metallo-hydrolase/oxidoreductase"/>
    <property type="match status" value="1"/>
</dbReference>
<accession>A0AAJ1Z0Q7</accession>
<dbReference type="AlphaFoldDB" id="A0AAJ1Z0Q7"/>
<dbReference type="InterPro" id="IPR050855">
    <property type="entry name" value="NDM-1-like"/>
</dbReference>
<comment type="caution">
    <text evidence="2">The sequence shown here is derived from an EMBL/GenBank/DDBJ whole genome shotgun (WGS) entry which is preliminary data.</text>
</comment>
<dbReference type="SMART" id="SM00849">
    <property type="entry name" value="Lactamase_B"/>
    <property type="match status" value="1"/>
</dbReference>
<dbReference type="InterPro" id="IPR036866">
    <property type="entry name" value="RibonucZ/Hydroxyglut_hydro"/>
</dbReference>
<organism evidence="2 3">
    <name type="scientific">Bacillus pseudomycoides</name>
    <dbReference type="NCBI Taxonomy" id="64104"/>
    <lineage>
        <taxon>Bacteria</taxon>
        <taxon>Bacillati</taxon>
        <taxon>Bacillota</taxon>
        <taxon>Bacilli</taxon>
        <taxon>Bacillales</taxon>
        <taxon>Bacillaceae</taxon>
        <taxon>Bacillus</taxon>
        <taxon>Bacillus cereus group</taxon>
    </lineage>
</organism>
<dbReference type="RefSeq" id="WP_003198821.1">
    <property type="nucleotide sequence ID" value="NZ_CM000743.1"/>
</dbReference>
<reference evidence="2" key="1">
    <citation type="submission" date="2019-07" db="EMBL/GenBank/DDBJ databases">
        <title>Phylogenomic Reclassification of ATCC Bacillus Strains and Various Taxa within the Genus Bacillus.</title>
        <authorList>
            <person name="Riojas M.A."/>
            <person name="Frank A.M."/>
            <person name="Fenn S.L."/>
            <person name="King S.P."/>
            <person name="Brower S.M."/>
            <person name="Hazbon M.H."/>
        </authorList>
    </citation>
    <scope>NUCLEOTIDE SEQUENCE</scope>
    <source>
        <strain evidence="2">NR-12239</strain>
    </source>
</reference>
<gene>
    <name evidence="2" type="ORF">FOS08_13920</name>
</gene>
<evidence type="ECO:0000313" key="3">
    <source>
        <dbReference type="Proteomes" id="UP001248134"/>
    </source>
</evidence>
<dbReference type="PANTHER" id="PTHR42951:SF4">
    <property type="entry name" value="ACYL-COENZYME A THIOESTERASE MBLAC2"/>
    <property type="match status" value="1"/>
</dbReference>
<dbReference type="EMBL" id="VLYX01000012">
    <property type="protein sequence ID" value="MDR4326987.1"/>
    <property type="molecule type" value="Genomic_DNA"/>
</dbReference>
<dbReference type="InterPro" id="IPR001279">
    <property type="entry name" value="Metallo-B-lactamas"/>
</dbReference>
<name>A0AAJ1Z0Q7_9BACI</name>
<dbReference type="Proteomes" id="UP001248134">
    <property type="component" value="Unassembled WGS sequence"/>
</dbReference>
<dbReference type="PANTHER" id="PTHR42951">
    <property type="entry name" value="METALLO-BETA-LACTAMASE DOMAIN-CONTAINING"/>
    <property type="match status" value="1"/>
</dbReference>
<dbReference type="Gene3D" id="3.60.15.10">
    <property type="entry name" value="Ribonuclease Z/Hydroxyacylglutathione hydrolase-like"/>
    <property type="match status" value="1"/>
</dbReference>